<accession>A0ACC2U549</accession>
<gene>
    <name evidence="1" type="ORF">DSO57_1007172</name>
</gene>
<dbReference type="Proteomes" id="UP001165960">
    <property type="component" value="Unassembled WGS sequence"/>
</dbReference>
<evidence type="ECO:0000313" key="2">
    <source>
        <dbReference type="Proteomes" id="UP001165960"/>
    </source>
</evidence>
<sequence>MVNHSCSSNSKFKILPGAQVAIISRETSSSIIQKADTKTCPSNDSSIGTSKLYSIKQGEEITISYHPVYDMPLLLRQKYLQDTYGFLCHCTRCETESQLAICKTSLSQQEIDRPERKLQDTSRFFDLSTLFD</sequence>
<organism evidence="1 2">
    <name type="scientific">Entomophthora muscae</name>
    <dbReference type="NCBI Taxonomy" id="34485"/>
    <lineage>
        <taxon>Eukaryota</taxon>
        <taxon>Fungi</taxon>
        <taxon>Fungi incertae sedis</taxon>
        <taxon>Zoopagomycota</taxon>
        <taxon>Entomophthoromycotina</taxon>
        <taxon>Entomophthoromycetes</taxon>
        <taxon>Entomophthorales</taxon>
        <taxon>Entomophthoraceae</taxon>
        <taxon>Entomophthora</taxon>
    </lineage>
</organism>
<proteinExistence type="predicted"/>
<dbReference type="EMBL" id="QTSX02001441">
    <property type="protein sequence ID" value="KAJ9082148.1"/>
    <property type="molecule type" value="Genomic_DNA"/>
</dbReference>
<evidence type="ECO:0000313" key="1">
    <source>
        <dbReference type="EMBL" id="KAJ9082148.1"/>
    </source>
</evidence>
<reference evidence="1" key="1">
    <citation type="submission" date="2022-04" db="EMBL/GenBank/DDBJ databases">
        <title>Genome of the entomopathogenic fungus Entomophthora muscae.</title>
        <authorList>
            <person name="Elya C."/>
            <person name="Lovett B.R."/>
            <person name="Lee E."/>
            <person name="Macias A.M."/>
            <person name="Hajek A.E."/>
            <person name="De Bivort B.L."/>
            <person name="Kasson M.T."/>
            <person name="De Fine Licht H.H."/>
            <person name="Stajich J.E."/>
        </authorList>
    </citation>
    <scope>NUCLEOTIDE SEQUENCE</scope>
    <source>
        <strain evidence="1">Berkeley</strain>
    </source>
</reference>
<comment type="caution">
    <text evidence="1">The sequence shown here is derived from an EMBL/GenBank/DDBJ whole genome shotgun (WGS) entry which is preliminary data.</text>
</comment>
<protein>
    <submittedName>
        <fullName evidence="1">Uncharacterized protein</fullName>
    </submittedName>
</protein>
<keyword evidence="2" id="KW-1185">Reference proteome</keyword>
<name>A0ACC2U549_9FUNG</name>